<comment type="catalytic activity">
    <reaction evidence="5">
        <text>O-phospho-L-threonyl-[protein] + H2O = L-threonyl-[protein] + phosphate</text>
        <dbReference type="Rhea" id="RHEA:47004"/>
        <dbReference type="Rhea" id="RHEA-COMP:11060"/>
        <dbReference type="Rhea" id="RHEA-COMP:11605"/>
        <dbReference type="ChEBI" id="CHEBI:15377"/>
        <dbReference type="ChEBI" id="CHEBI:30013"/>
        <dbReference type="ChEBI" id="CHEBI:43474"/>
        <dbReference type="ChEBI" id="CHEBI:61977"/>
        <dbReference type="EC" id="3.1.3.16"/>
    </reaction>
</comment>
<dbReference type="PANTHER" id="PTHR13832">
    <property type="entry name" value="PROTEIN PHOSPHATASE 2C"/>
    <property type="match status" value="1"/>
</dbReference>
<reference evidence="7" key="2">
    <citation type="submission" date="2019-07" db="EMBL/GenBank/DDBJ databases">
        <authorList>
            <person name="Seetharam A."/>
            <person name="Woodhouse M."/>
            <person name="Cannon E."/>
        </authorList>
    </citation>
    <scope>NUCLEOTIDE SEQUENCE [LARGE SCALE GENOMIC DNA]</scope>
    <source>
        <strain evidence="7">cv. B73</strain>
    </source>
</reference>
<proteinExistence type="predicted"/>
<evidence type="ECO:0000256" key="2">
    <source>
        <dbReference type="ARBA" id="ARBA00022801"/>
    </source>
</evidence>
<keyword evidence="8" id="KW-1185">Reference proteome</keyword>
<dbReference type="PANTHER" id="PTHR13832:SF349">
    <property type="entry name" value="PROTEIN PHOSPHATASE 2C 31-RELATED"/>
    <property type="match status" value="1"/>
</dbReference>
<keyword evidence="2" id="KW-0378">Hydrolase</keyword>
<sequence>MPACTANLTNVSTFVSFFSTLSLWKPKWNSRLLEAFKIDYVGTDPYVSCAPSLCHHRVGSQDKFLVLSSDGLYQYFTNKEVVDQVVEALTAAEPDGDPAQHLVGELVHRAARKAGMESRQLLDIPRGERR</sequence>
<dbReference type="EnsemblPlants" id="Zm00001eb397680_T001">
    <property type="protein sequence ID" value="Zm00001eb397680_P001"/>
    <property type="gene ID" value="Zm00001eb397680"/>
</dbReference>
<dbReference type="Gene3D" id="3.60.40.10">
    <property type="entry name" value="PPM-type phosphatase domain"/>
    <property type="match status" value="1"/>
</dbReference>
<dbReference type="PROSITE" id="PS51746">
    <property type="entry name" value="PPM_2"/>
    <property type="match status" value="1"/>
</dbReference>
<protein>
    <recommendedName>
        <fullName evidence="1">protein-serine/threonine phosphatase</fullName>
        <ecNumber evidence="1">3.1.3.16</ecNumber>
    </recommendedName>
</protein>
<dbReference type="Proteomes" id="UP000007305">
    <property type="component" value="Chromosome 9"/>
</dbReference>
<dbReference type="InterPro" id="IPR036457">
    <property type="entry name" value="PPM-type-like_dom_sf"/>
</dbReference>
<dbReference type="AlphaFoldDB" id="A0A804UKG3"/>
<dbReference type="Pfam" id="PF00481">
    <property type="entry name" value="PP2C"/>
    <property type="match status" value="1"/>
</dbReference>
<reference evidence="7" key="3">
    <citation type="submission" date="2021-05" db="UniProtKB">
        <authorList>
            <consortium name="EnsemblPlants"/>
        </authorList>
    </citation>
    <scope>IDENTIFICATION</scope>
    <source>
        <strain evidence="7">cv. B73</strain>
    </source>
</reference>
<dbReference type="EC" id="3.1.3.16" evidence="1"/>
<reference evidence="8" key="1">
    <citation type="journal article" date="2009" name="Science">
        <title>The B73 maize genome: complexity, diversity, and dynamics.</title>
        <authorList>
            <person name="Schnable P.S."/>
            <person name="Ware D."/>
            <person name="Fulton R.S."/>
            <person name="Stein J.C."/>
            <person name="Wei F."/>
            <person name="Pasternak S."/>
            <person name="Liang C."/>
            <person name="Zhang J."/>
            <person name="Fulton L."/>
            <person name="Graves T.A."/>
            <person name="Minx P."/>
            <person name="Reily A.D."/>
            <person name="Courtney L."/>
            <person name="Kruchowski S.S."/>
            <person name="Tomlinson C."/>
            <person name="Strong C."/>
            <person name="Delehaunty K."/>
            <person name="Fronick C."/>
            <person name="Courtney B."/>
            <person name="Rock S.M."/>
            <person name="Belter E."/>
            <person name="Du F."/>
            <person name="Kim K."/>
            <person name="Abbott R.M."/>
            <person name="Cotton M."/>
            <person name="Levy A."/>
            <person name="Marchetto P."/>
            <person name="Ochoa K."/>
            <person name="Jackson S.M."/>
            <person name="Gillam B."/>
            <person name="Chen W."/>
            <person name="Yan L."/>
            <person name="Higginbotham J."/>
            <person name="Cardenas M."/>
            <person name="Waligorski J."/>
            <person name="Applebaum E."/>
            <person name="Phelps L."/>
            <person name="Falcone J."/>
            <person name="Kanchi K."/>
            <person name="Thane T."/>
            <person name="Scimone A."/>
            <person name="Thane N."/>
            <person name="Henke J."/>
            <person name="Wang T."/>
            <person name="Ruppert J."/>
            <person name="Shah N."/>
            <person name="Rotter K."/>
            <person name="Hodges J."/>
            <person name="Ingenthron E."/>
            <person name="Cordes M."/>
            <person name="Kohlberg S."/>
            <person name="Sgro J."/>
            <person name="Delgado B."/>
            <person name="Mead K."/>
            <person name="Chinwalla A."/>
            <person name="Leonard S."/>
            <person name="Crouse K."/>
            <person name="Collura K."/>
            <person name="Kudrna D."/>
            <person name="Currie J."/>
            <person name="He R."/>
            <person name="Angelova A."/>
            <person name="Rajasekar S."/>
            <person name="Mueller T."/>
            <person name="Lomeli R."/>
            <person name="Scara G."/>
            <person name="Ko A."/>
            <person name="Delaney K."/>
            <person name="Wissotski M."/>
            <person name="Lopez G."/>
            <person name="Campos D."/>
            <person name="Braidotti M."/>
            <person name="Ashley E."/>
            <person name="Golser W."/>
            <person name="Kim H."/>
            <person name="Lee S."/>
            <person name="Lin J."/>
            <person name="Dujmic Z."/>
            <person name="Kim W."/>
            <person name="Talag J."/>
            <person name="Zuccolo A."/>
            <person name="Fan C."/>
            <person name="Sebastian A."/>
            <person name="Kramer M."/>
            <person name="Spiegel L."/>
            <person name="Nascimento L."/>
            <person name="Zutavern T."/>
            <person name="Miller B."/>
            <person name="Ambroise C."/>
            <person name="Muller S."/>
            <person name="Spooner W."/>
            <person name="Narechania A."/>
            <person name="Ren L."/>
            <person name="Wei S."/>
            <person name="Kumari S."/>
            <person name="Faga B."/>
            <person name="Levy M.J."/>
            <person name="McMahan L."/>
            <person name="Van Buren P."/>
            <person name="Vaughn M.W."/>
            <person name="Ying K."/>
            <person name="Yeh C.-T."/>
            <person name="Emrich S.J."/>
            <person name="Jia Y."/>
            <person name="Kalyanaraman A."/>
            <person name="Hsia A.-P."/>
            <person name="Barbazuk W.B."/>
            <person name="Baucom R.S."/>
            <person name="Brutnell T.P."/>
            <person name="Carpita N.C."/>
            <person name="Chaparro C."/>
            <person name="Chia J.-M."/>
            <person name="Deragon J.-M."/>
            <person name="Estill J.C."/>
            <person name="Fu Y."/>
            <person name="Jeddeloh J.A."/>
            <person name="Han Y."/>
            <person name="Lee H."/>
            <person name="Li P."/>
            <person name="Lisch D.R."/>
            <person name="Liu S."/>
            <person name="Liu Z."/>
            <person name="Nagel D.H."/>
            <person name="McCann M.C."/>
            <person name="SanMiguel P."/>
            <person name="Myers A.M."/>
            <person name="Nettleton D."/>
            <person name="Nguyen J."/>
            <person name="Penning B.W."/>
            <person name="Ponnala L."/>
            <person name="Schneider K.L."/>
            <person name="Schwartz D.C."/>
            <person name="Sharma A."/>
            <person name="Soderlund C."/>
            <person name="Springer N.M."/>
            <person name="Sun Q."/>
            <person name="Wang H."/>
            <person name="Waterman M."/>
            <person name="Westerman R."/>
            <person name="Wolfgruber T.K."/>
            <person name="Yang L."/>
            <person name="Yu Y."/>
            <person name="Zhang L."/>
            <person name="Zhou S."/>
            <person name="Zhu Q."/>
            <person name="Bennetzen J.L."/>
            <person name="Dawe R.K."/>
            <person name="Jiang J."/>
            <person name="Jiang N."/>
            <person name="Presting G.G."/>
            <person name="Wessler S.R."/>
            <person name="Aluru S."/>
            <person name="Martienssen R.A."/>
            <person name="Clifton S.W."/>
            <person name="McCombie W.R."/>
            <person name="Wing R.A."/>
            <person name="Wilson R.K."/>
        </authorList>
    </citation>
    <scope>NUCLEOTIDE SEQUENCE [LARGE SCALE GENOMIC DNA]</scope>
    <source>
        <strain evidence="8">cv. B73</strain>
    </source>
</reference>
<evidence type="ECO:0000256" key="1">
    <source>
        <dbReference type="ARBA" id="ARBA00013081"/>
    </source>
</evidence>
<organism evidence="7 8">
    <name type="scientific">Zea mays</name>
    <name type="common">Maize</name>
    <dbReference type="NCBI Taxonomy" id="4577"/>
    <lineage>
        <taxon>Eukaryota</taxon>
        <taxon>Viridiplantae</taxon>
        <taxon>Streptophyta</taxon>
        <taxon>Embryophyta</taxon>
        <taxon>Tracheophyta</taxon>
        <taxon>Spermatophyta</taxon>
        <taxon>Magnoliopsida</taxon>
        <taxon>Liliopsida</taxon>
        <taxon>Poales</taxon>
        <taxon>Poaceae</taxon>
        <taxon>PACMAD clade</taxon>
        <taxon>Panicoideae</taxon>
        <taxon>Andropogonodae</taxon>
        <taxon>Andropogoneae</taxon>
        <taxon>Tripsacinae</taxon>
        <taxon>Zea</taxon>
    </lineage>
</organism>
<feature type="domain" description="PPM-type phosphatase" evidence="6">
    <location>
        <begin position="1"/>
        <end position="130"/>
    </location>
</feature>
<evidence type="ECO:0000256" key="3">
    <source>
        <dbReference type="ARBA" id="ARBA00022912"/>
    </source>
</evidence>
<dbReference type="GO" id="GO:0004722">
    <property type="term" value="F:protein serine/threonine phosphatase activity"/>
    <property type="evidence" value="ECO:0007669"/>
    <property type="project" value="UniProtKB-EC"/>
</dbReference>
<accession>A0A804UKG3</accession>
<evidence type="ECO:0000259" key="6">
    <source>
        <dbReference type="PROSITE" id="PS51746"/>
    </source>
</evidence>
<comment type="catalytic activity">
    <reaction evidence="4">
        <text>O-phospho-L-seryl-[protein] + H2O = L-seryl-[protein] + phosphate</text>
        <dbReference type="Rhea" id="RHEA:20629"/>
        <dbReference type="Rhea" id="RHEA-COMP:9863"/>
        <dbReference type="Rhea" id="RHEA-COMP:11604"/>
        <dbReference type="ChEBI" id="CHEBI:15377"/>
        <dbReference type="ChEBI" id="CHEBI:29999"/>
        <dbReference type="ChEBI" id="CHEBI:43474"/>
        <dbReference type="ChEBI" id="CHEBI:83421"/>
        <dbReference type="EC" id="3.1.3.16"/>
    </reaction>
</comment>
<evidence type="ECO:0000256" key="4">
    <source>
        <dbReference type="ARBA" id="ARBA00047761"/>
    </source>
</evidence>
<keyword evidence="3" id="KW-0904">Protein phosphatase</keyword>
<dbReference type="InParanoid" id="A0A804UKG3"/>
<evidence type="ECO:0000313" key="8">
    <source>
        <dbReference type="Proteomes" id="UP000007305"/>
    </source>
</evidence>
<name>A0A804UKG3_MAIZE</name>
<dbReference type="InterPro" id="IPR001932">
    <property type="entry name" value="PPM-type_phosphatase-like_dom"/>
</dbReference>
<evidence type="ECO:0000256" key="5">
    <source>
        <dbReference type="ARBA" id="ARBA00048336"/>
    </source>
</evidence>
<evidence type="ECO:0000313" key="7">
    <source>
        <dbReference type="EnsemblPlants" id="Zm00001eb397680_P001"/>
    </source>
</evidence>
<dbReference type="InterPro" id="IPR015655">
    <property type="entry name" value="PP2C"/>
</dbReference>
<dbReference type="Gramene" id="Zm00001eb397680_T001">
    <property type="protein sequence ID" value="Zm00001eb397680_P001"/>
    <property type="gene ID" value="Zm00001eb397680"/>
</dbReference>
<dbReference type="SUPFAM" id="SSF81606">
    <property type="entry name" value="PP2C-like"/>
    <property type="match status" value="1"/>
</dbReference>